<evidence type="ECO:0000256" key="3">
    <source>
        <dbReference type="ARBA" id="ARBA00022741"/>
    </source>
</evidence>
<evidence type="ECO:0000259" key="5">
    <source>
        <dbReference type="PROSITE" id="PS50893"/>
    </source>
</evidence>
<dbReference type="Pfam" id="PF00005">
    <property type="entry name" value="ABC_tran"/>
    <property type="match status" value="1"/>
</dbReference>
<keyword evidence="7" id="KW-1185">Reference proteome</keyword>
<dbReference type="OrthoDB" id="9804819at2"/>
<name>A0A345PCE8_9BACI</name>
<evidence type="ECO:0000256" key="4">
    <source>
        <dbReference type="ARBA" id="ARBA00022840"/>
    </source>
</evidence>
<gene>
    <name evidence="6" type="ORF">CUC15_01130</name>
</gene>
<keyword evidence="2" id="KW-0813">Transport</keyword>
<protein>
    <submittedName>
        <fullName evidence="6">ABC transporter ATP-binding protein</fullName>
    </submittedName>
</protein>
<organism evidence="6 7">
    <name type="scientific">Oceanobacillus zhaokaii</name>
    <dbReference type="NCBI Taxonomy" id="2052660"/>
    <lineage>
        <taxon>Bacteria</taxon>
        <taxon>Bacillati</taxon>
        <taxon>Bacillota</taxon>
        <taxon>Bacilli</taxon>
        <taxon>Bacillales</taxon>
        <taxon>Bacillaceae</taxon>
        <taxon>Oceanobacillus</taxon>
    </lineage>
</organism>
<dbReference type="Proteomes" id="UP000253908">
    <property type="component" value="Chromosome"/>
</dbReference>
<dbReference type="Pfam" id="PF13732">
    <property type="entry name" value="DrrA1-3_C"/>
    <property type="match status" value="1"/>
</dbReference>
<dbReference type="PANTHER" id="PTHR43335">
    <property type="entry name" value="ABC TRANSPORTER, ATP-BINDING PROTEIN"/>
    <property type="match status" value="1"/>
</dbReference>
<evidence type="ECO:0000256" key="1">
    <source>
        <dbReference type="ARBA" id="ARBA00005417"/>
    </source>
</evidence>
<reference evidence="7" key="1">
    <citation type="submission" date="2017-11" db="EMBL/GenBank/DDBJ databases">
        <authorList>
            <person name="Zhu W."/>
        </authorList>
    </citation>
    <scope>NUCLEOTIDE SEQUENCE [LARGE SCALE GENOMIC DNA]</scope>
    <source>
        <strain evidence="7">160</strain>
    </source>
</reference>
<feature type="domain" description="ABC transporter" evidence="5">
    <location>
        <begin position="4"/>
        <end position="231"/>
    </location>
</feature>
<dbReference type="InterPro" id="IPR025302">
    <property type="entry name" value="DrrA1/2-like_C"/>
</dbReference>
<dbReference type="PROSITE" id="PS50893">
    <property type="entry name" value="ABC_TRANSPORTER_2"/>
    <property type="match status" value="1"/>
</dbReference>
<sequence length="311" mass="35471">MSAIKIEHVTKYYKPKNVIDDISFEVKEGEIFGLLGKNGAGKSTLINMMVDILQPTAGQIYIFGKPSTEIEVKQRIGVLPDYEAFYDSLNPVEHLNYFAKVNGKRVTREEIVHVLEQVGLNKGVITRKVKKFSFGMKKKLGIAQAIITDPDLIIFDEPTSGLDAEAVIQIQHLIRSLNARGKTIFMTSHNLDEIEKICTRIAILSDSNVMNIGTLNELRKEFHAYTTIIFKHLPYKQDQLNLVRNQIESMSEKVIWETEQTKVILQNEMQIPYLLKILVNQDIQILRMDVIEPSLEDIFLGGFKDRQLVPV</sequence>
<proteinExistence type="inferred from homology"/>
<keyword evidence="4 6" id="KW-0067">ATP-binding</keyword>
<dbReference type="EMBL" id="CP024848">
    <property type="protein sequence ID" value="AXI07678.1"/>
    <property type="molecule type" value="Genomic_DNA"/>
</dbReference>
<dbReference type="CDD" id="cd03230">
    <property type="entry name" value="ABC_DR_subfamily_A"/>
    <property type="match status" value="1"/>
</dbReference>
<keyword evidence="3" id="KW-0547">Nucleotide-binding</keyword>
<evidence type="ECO:0000313" key="6">
    <source>
        <dbReference type="EMBL" id="AXI07678.1"/>
    </source>
</evidence>
<evidence type="ECO:0000256" key="2">
    <source>
        <dbReference type="ARBA" id="ARBA00022448"/>
    </source>
</evidence>
<dbReference type="InterPro" id="IPR003593">
    <property type="entry name" value="AAA+_ATPase"/>
</dbReference>
<dbReference type="SMART" id="SM00382">
    <property type="entry name" value="AAA"/>
    <property type="match status" value="1"/>
</dbReference>
<evidence type="ECO:0000313" key="7">
    <source>
        <dbReference type="Proteomes" id="UP000253908"/>
    </source>
</evidence>
<dbReference type="GO" id="GO:0005524">
    <property type="term" value="F:ATP binding"/>
    <property type="evidence" value="ECO:0007669"/>
    <property type="project" value="UniProtKB-KW"/>
</dbReference>
<dbReference type="KEGG" id="ocn:CUC15_01130"/>
<dbReference type="RefSeq" id="WP_114914972.1">
    <property type="nucleotide sequence ID" value="NZ_CP024848.1"/>
</dbReference>
<dbReference type="PANTHER" id="PTHR43335:SF4">
    <property type="entry name" value="ABC TRANSPORTER, ATP-BINDING PROTEIN"/>
    <property type="match status" value="1"/>
</dbReference>
<dbReference type="SUPFAM" id="SSF52540">
    <property type="entry name" value="P-loop containing nucleoside triphosphate hydrolases"/>
    <property type="match status" value="1"/>
</dbReference>
<comment type="similarity">
    <text evidence="1">Belongs to the ABC transporter superfamily.</text>
</comment>
<dbReference type="InterPro" id="IPR003439">
    <property type="entry name" value="ABC_transporter-like_ATP-bd"/>
</dbReference>
<dbReference type="PROSITE" id="PS00211">
    <property type="entry name" value="ABC_TRANSPORTER_1"/>
    <property type="match status" value="1"/>
</dbReference>
<dbReference type="GO" id="GO:0016887">
    <property type="term" value="F:ATP hydrolysis activity"/>
    <property type="evidence" value="ECO:0007669"/>
    <property type="project" value="InterPro"/>
</dbReference>
<accession>A0A345PCE8</accession>
<dbReference type="Gene3D" id="3.40.50.300">
    <property type="entry name" value="P-loop containing nucleotide triphosphate hydrolases"/>
    <property type="match status" value="1"/>
</dbReference>
<dbReference type="InterPro" id="IPR027417">
    <property type="entry name" value="P-loop_NTPase"/>
</dbReference>
<dbReference type="AlphaFoldDB" id="A0A345PCE8"/>
<dbReference type="InterPro" id="IPR017871">
    <property type="entry name" value="ABC_transporter-like_CS"/>
</dbReference>